<evidence type="ECO:0000313" key="1">
    <source>
        <dbReference type="EMBL" id="PHM69430.1"/>
    </source>
</evidence>
<proteinExistence type="predicted"/>
<reference evidence="1 2" key="1">
    <citation type="journal article" date="2017" name="Nat. Microbiol.">
        <title>Natural product diversity associated with the nematode symbionts Photorhabdus and Xenorhabdus.</title>
        <authorList>
            <person name="Tobias N.J."/>
            <person name="Wolff H."/>
            <person name="Djahanschiri B."/>
            <person name="Grundmann F."/>
            <person name="Kronenwerth M."/>
            <person name="Shi Y.M."/>
            <person name="Simonyi S."/>
            <person name="Grun P."/>
            <person name="Shapiro-Ilan D."/>
            <person name="Pidot S.J."/>
            <person name="Stinear T.P."/>
            <person name="Ebersberger I."/>
            <person name="Bode H.B."/>
        </authorList>
    </citation>
    <scope>NUCLEOTIDE SEQUENCE [LARGE SCALE GENOMIC DNA]</scope>
    <source>
        <strain evidence="1 2">DSM 17907</strain>
    </source>
</reference>
<accession>A0A2D0L185</accession>
<name>A0A2D0L185_9GAMM</name>
<organism evidence="1 2">
    <name type="scientific">Xenorhabdus kozodoii</name>
    <dbReference type="NCBI Taxonomy" id="351676"/>
    <lineage>
        <taxon>Bacteria</taxon>
        <taxon>Pseudomonadati</taxon>
        <taxon>Pseudomonadota</taxon>
        <taxon>Gammaproteobacteria</taxon>
        <taxon>Enterobacterales</taxon>
        <taxon>Morganellaceae</taxon>
        <taxon>Xenorhabdus</taxon>
    </lineage>
</organism>
<dbReference type="AlphaFoldDB" id="A0A2D0L185"/>
<gene>
    <name evidence="1" type="ORF">Xkoz_03397</name>
</gene>
<dbReference type="EMBL" id="NJCX01000032">
    <property type="protein sequence ID" value="PHM69430.1"/>
    <property type="molecule type" value="Genomic_DNA"/>
</dbReference>
<sequence>MSSNMTFSLPEKGNLIIGQSFLFTVTLLSNEIIDSSSTISFF</sequence>
<protein>
    <submittedName>
        <fullName evidence="1">Uncharacterized protein</fullName>
    </submittedName>
</protein>
<evidence type="ECO:0000313" key="2">
    <source>
        <dbReference type="Proteomes" id="UP000221101"/>
    </source>
</evidence>
<dbReference type="Proteomes" id="UP000221101">
    <property type="component" value="Unassembled WGS sequence"/>
</dbReference>
<keyword evidence="2" id="KW-1185">Reference proteome</keyword>
<comment type="caution">
    <text evidence="1">The sequence shown here is derived from an EMBL/GenBank/DDBJ whole genome shotgun (WGS) entry which is preliminary data.</text>
</comment>